<gene>
    <name evidence="2" type="primary">rnr_28</name>
    <name evidence="2" type="ORF">SDC9_91631</name>
</gene>
<dbReference type="PROSITE" id="PS50126">
    <property type="entry name" value="S1"/>
    <property type="match status" value="1"/>
</dbReference>
<dbReference type="EMBL" id="VSSQ01010679">
    <property type="protein sequence ID" value="MPM44948.1"/>
    <property type="molecule type" value="Genomic_DNA"/>
</dbReference>
<dbReference type="AlphaFoldDB" id="A0A644ZX00"/>
<sequence length="152" mass="17887">MKEHLNNKINNKRQEQLTNIVEYASVQSSERERAAELAERDVKDYYKAVYMLDKVGEEFDGIISSVTSFGMFIELDTTVEGLCRLANMGDDYYIYDDMTYTIIGERTKKTYRIGDPVRIRVENVNVDLREIDFRILYKIEDNNQETQVEDEE</sequence>
<dbReference type="GO" id="GO:0008859">
    <property type="term" value="F:exoribonuclease II activity"/>
    <property type="evidence" value="ECO:0007669"/>
    <property type="project" value="UniProtKB-EC"/>
</dbReference>
<reference evidence="2" key="1">
    <citation type="submission" date="2019-08" db="EMBL/GenBank/DDBJ databases">
        <authorList>
            <person name="Kucharzyk K."/>
            <person name="Murdoch R.W."/>
            <person name="Higgins S."/>
            <person name="Loffler F."/>
        </authorList>
    </citation>
    <scope>NUCLEOTIDE SEQUENCE</scope>
</reference>
<dbReference type="InterPro" id="IPR003029">
    <property type="entry name" value="S1_domain"/>
</dbReference>
<organism evidence="2">
    <name type="scientific">bioreactor metagenome</name>
    <dbReference type="NCBI Taxonomy" id="1076179"/>
    <lineage>
        <taxon>unclassified sequences</taxon>
        <taxon>metagenomes</taxon>
        <taxon>ecological metagenomes</taxon>
    </lineage>
</organism>
<keyword evidence="2" id="KW-0378">Hydrolase</keyword>
<comment type="caution">
    <text evidence="2">The sequence shown here is derived from an EMBL/GenBank/DDBJ whole genome shotgun (WGS) entry which is preliminary data.</text>
</comment>
<proteinExistence type="predicted"/>
<evidence type="ECO:0000313" key="2">
    <source>
        <dbReference type="EMBL" id="MPM44948.1"/>
    </source>
</evidence>
<accession>A0A644ZX00</accession>
<dbReference type="CDD" id="cd04471">
    <property type="entry name" value="S1_RNase_R"/>
    <property type="match status" value="1"/>
</dbReference>
<dbReference type="Pfam" id="PF00575">
    <property type="entry name" value="S1"/>
    <property type="match status" value="1"/>
</dbReference>
<dbReference type="EC" id="3.1.13.1" evidence="2"/>
<dbReference type="InterPro" id="IPR012340">
    <property type="entry name" value="NA-bd_OB-fold"/>
</dbReference>
<dbReference type="Gene3D" id="2.40.50.140">
    <property type="entry name" value="Nucleic acid-binding proteins"/>
    <property type="match status" value="1"/>
</dbReference>
<protein>
    <submittedName>
        <fullName evidence="2">Ribonuclease R</fullName>
        <ecNumber evidence="2">3.1.13.1</ecNumber>
    </submittedName>
</protein>
<dbReference type="SMART" id="SM00316">
    <property type="entry name" value="S1"/>
    <property type="match status" value="1"/>
</dbReference>
<name>A0A644ZX00_9ZZZZ</name>
<evidence type="ECO:0000259" key="1">
    <source>
        <dbReference type="PROSITE" id="PS50126"/>
    </source>
</evidence>
<feature type="domain" description="S1 motif" evidence="1">
    <location>
        <begin position="56"/>
        <end position="140"/>
    </location>
</feature>
<dbReference type="SUPFAM" id="SSF50249">
    <property type="entry name" value="Nucleic acid-binding proteins"/>
    <property type="match status" value="1"/>
</dbReference>
<dbReference type="GO" id="GO:0003676">
    <property type="term" value="F:nucleic acid binding"/>
    <property type="evidence" value="ECO:0007669"/>
    <property type="project" value="InterPro"/>
</dbReference>